<dbReference type="Proteomes" id="UP000193642">
    <property type="component" value="Unassembled WGS sequence"/>
</dbReference>
<sequence length="88" mass="10136">MTIVLDVLMGLFDIFVTGVYLHYLRRTRRNGLDVKKFVILSQYGIVSVICLEFWTRFTYMVLNSSWVTDPIPPISRVSNGYEIGVVAM</sequence>
<gene>
    <name evidence="2" type="ORF">BCR33DRAFT_723098</name>
</gene>
<protein>
    <submittedName>
        <fullName evidence="2">Uncharacterized protein</fullName>
    </submittedName>
</protein>
<name>A0A1Y2BGN2_9FUNG</name>
<evidence type="ECO:0000256" key="1">
    <source>
        <dbReference type="SAM" id="Phobius"/>
    </source>
</evidence>
<reference evidence="2 3" key="1">
    <citation type="submission" date="2016-07" db="EMBL/GenBank/DDBJ databases">
        <title>Pervasive Adenine N6-methylation of Active Genes in Fungi.</title>
        <authorList>
            <consortium name="DOE Joint Genome Institute"/>
            <person name="Mondo S.J."/>
            <person name="Dannebaum R.O."/>
            <person name="Kuo R.C."/>
            <person name="Labutti K."/>
            <person name="Haridas S."/>
            <person name="Kuo A."/>
            <person name="Salamov A."/>
            <person name="Ahrendt S.R."/>
            <person name="Lipzen A."/>
            <person name="Sullivan W."/>
            <person name="Andreopoulos W.B."/>
            <person name="Clum A."/>
            <person name="Lindquist E."/>
            <person name="Daum C."/>
            <person name="Ramamoorthy G.K."/>
            <person name="Gryganskyi A."/>
            <person name="Culley D."/>
            <person name="Magnuson J.K."/>
            <person name="James T.Y."/>
            <person name="O'Malley M.A."/>
            <person name="Stajich J.E."/>
            <person name="Spatafora J.W."/>
            <person name="Visel A."/>
            <person name="Grigoriev I.V."/>
        </authorList>
    </citation>
    <scope>NUCLEOTIDE SEQUENCE [LARGE SCALE GENOMIC DNA]</scope>
    <source>
        <strain evidence="2 3">JEL800</strain>
    </source>
</reference>
<feature type="transmembrane region" description="Helical" evidence="1">
    <location>
        <begin position="37"/>
        <end position="57"/>
    </location>
</feature>
<organism evidence="2 3">
    <name type="scientific">Rhizoclosmatium globosum</name>
    <dbReference type="NCBI Taxonomy" id="329046"/>
    <lineage>
        <taxon>Eukaryota</taxon>
        <taxon>Fungi</taxon>
        <taxon>Fungi incertae sedis</taxon>
        <taxon>Chytridiomycota</taxon>
        <taxon>Chytridiomycota incertae sedis</taxon>
        <taxon>Chytridiomycetes</taxon>
        <taxon>Chytridiales</taxon>
        <taxon>Chytriomycetaceae</taxon>
        <taxon>Rhizoclosmatium</taxon>
    </lineage>
</organism>
<keyword evidence="1" id="KW-1133">Transmembrane helix</keyword>
<keyword evidence="1" id="KW-0812">Transmembrane</keyword>
<accession>A0A1Y2BGN2</accession>
<feature type="transmembrane region" description="Helical" evidence="1">
    <location>
        <begin position="6"/>
        <end position="25"/>
    </location>
</feature>
<dbReference type="AlphaFoldDB" id="A0A1Y2BGN2"/>
<evidence type="ECO:0000313" key="2">
    <source>
        <dbReference type="EMBL" id="ORY33886.1"/>
    </source>
</evidence>
<keyword evidence="1" id="KW-0472">Membrane</keyword>
<evidence type="ECO:0000313" key="3">
    <source>
        <dbReference type="Proteomes" id="UP000193642"/>
    </source>
</evidence>
<keyword evidence="3" id="KW-1185">Reference proteome</keyword>
<proteinExistence type="predicted"/>
<comment type="caution">
    <text evidence="2">The sequence shown here is derived from an EMBL/GenBank/DDBJ whole genome shotgun (WGS) entry which is preliminary data.</text>
</comment>
<dbReference type="EMBL" id="MCGO01000066">
    <property type="protein sequence ID" value="ORY33886.1"/>
    <property type="molecule type" value="Genomic_DNA"/>
</dbReference>